<sequence length="423" mass="45324">MLFRPGQKGAAHVDIVVGVVGPHDLVADVATICEQQPSVRVERFAYAHESEAPAIVEANTRLVDAWLFTGVIPYTLAAEQLQRPAGYVDYTGATLLNALVRLLREGHDITRLSIDTLAAAEVNAVFTEADIPTDNLSALAFRPGVTSEKLVRFHRKNAAAGSVAITCVSSVYSELREDITILRLVPSWHSIQTSIRQLLLVTTNQVQEESQVVLGIVEAAPGSPELDGDVAAEAAALAGTAARYGDAQRLIVTTRGQLSAATDQLTSAPLLRRLAAGRSEARIGFGLGRTVAESEVLARRAIARARTHGPVSAVASFRHDIDILLEAGPEPTSVQSARQQPSIGVIAARVGLSVQTVQRLRDFVASADEQGLTTRDIAAELGVQQRTARRILQRLELAGFAERTGHLSLVSAGRPLTLYRLRV</sequence>
<dbReference type="Proteomes" id="UP001501004">
    <property type="component" value="Unassembled WGS sequence"/>
</dbReference>
<keyword evidence="2" id="KW-1185">Reference proteome</keyword>
<gene>
    <name evidence="1" type="ORF">GCM10022239_05890</name>
</gene>
<comment type="caution">
    <text evidence="1">The sequence shown here is derived from an EMBL/GenBank/DDBJ whole genome shotgun (WGS) entry which is preliminary data.</text>
</comment>
<dbReference type="InterPro" id="IPR036390">
    <property type="entry name" value="WH_DNA-bd_sf"/>
</dbReference>
<name>A0ABP7F9D3_9MICO</name>
<dbReference type="InterPro" id="IPR036388">
    <property type="entry name" value="WH-like_DNA-bd_sf"/>
</dbReference>
<evidence type="ECO:0000313" key="2">
    <source>
        <dbReference type="Proteomes" id="UP001501004"/>
    </source>
</evidence>
<dbReference type="Pfam" id="PF13384">
    <property type="entry name" value="HTH_23"/>
    <property type="match status" value="1"/>
</dbReference>
<evidence type="ECO:0000313" key="1">
    <source>
        <dbReference type="EMBL" id="GAA3732192.1"/>
    </source>
</evidence>
<reference evidence="2" key="1">
    <citation type="journal article" date="2019" name="Int. J. Syst. Evol. Microbiol.">
        <title>The Global Catalogue of Microorganisms (GCM) 10K type strain sequencing project: providing services to taxonomists for standard genome sequencing and annotation.</title>
        <authorList>
            <consortium name="The Broad Institute Genomics Platform"/>
            <consortium name="The Broad Institute Genome Sequencing Center for Infectious Disease"/>
            <person name="Wu L."/>
            <person name="Ma J."/>
        </authorList>
    </citation>
    <scope>NUCLEOTIDE SEQUENCE [LARGE SCALE GENOMIC DNA]</scope>
    <source>
        <strain evidence="2">JCM 16949</strain>
    </source>
</reference>
<dbReference type="Gene3D" id="1.10.10.10">
    <property type="entry name" value="Winged helix-like DNA-binding domain superfamily/Winged helix DNA-binding domain"/>
    <property type="match status" value="1"/>
</dbReference>
<protein>
    <submittedName>
        <fullName evidence="1">Uncharacterized protein</fullName>
    </submittedName>
</protein>
<dbReference type="SUPFAM" id="SSF46785">
    <property type="entry name" value="Winged helix' DNA-binding domain"/>
    <property type="match status" value="1"/>
</dbReference>
<proteinExistence type="predicted"/>
<dbReference type="EMBL" id="BAABAE010000001">
    <property type="protein sequence ID" value="GAA3732192.1"/>
    <property type="molecule type" value="Genomic_DNA"/>
</dbReference>
<organism evidence="1 2">
    <name type="scientific">Leifsonella bigeumensis</name>
    <dbReference type="NCBI Taxonomy" id="433643"/>
    <lineage>
        <taxon>Bacteria</taxon>
        <taxon>Bacillati</taxon>
        <taxon>Actinomycetota</taxon>
        <taxon>Actinomycetes</taxon>
        <taxon>Micrococcales</taxon>
        <taxon>Microbacteriaceae</taxon>
        <taxon>Leifsonella</taxon>
    </lineage>
</organism>
<accession>A0ABP7F9D3</accession>